<evidence type="ECO:0000256" key="5">
    <source>
        <dbReference type="ARBA" id="ARBA00022989"/>
    </source>
</evidence>
<keyword evidence="12" id="KW-0449">Lipoprotein</keyword>
<accession>A0A067MBD0</accession>
<dbReference type="InParanoid" id="A0A067MBD0"/>
<evidence type="ECO:0000256" key="16">
    <source>
        <dbReference type="ARBA" id="ARBA00049298"/>
    </source>
</evidence>
<dbReference type="GO" id="GO:0005635">
    <property type="term" value="C:nuclear envelope"/>
    <property type="evidence" value="ECO:0007669"/>
    <property type="project" value="TreeGrafter"/>
</dbReference>
<evidence type="ECO:0000313" key="22">
    <source>
        <dbReference type="EMBL" id="KDQ08886.1"/>
    </source>
</evidence>
<keyword evidence="8" id="KW-0496">Mitochondrion</keyword>
<dbReference type="OrthoDB" id="410651at2759"/>
<evidence type="ECO:0000256" key="4">
    <source>
        <dbReference type="ARBA" id="ARBA00022787"/>
    </source>
</evidence>
<dbReference type="GO" id="GO:0005741">
    <property type="term" value="C:mitochondrial outer membrane"/>
    <property type="evidence" value="ECO:0007669"/>
    <property type="project" value="UniProtKB-SubCell"/>
</dbReference>
<dbReference type="HOGENOM" id="CLU_110291_1_2_1"/>
<dbReference type="GO" id="GO:0006629">
    <property type="term" value="P:lipid metabolic process"/>
    <property type="evidence" value="ECO:0007669"/>
    <property type="project" value="UniProtKB-KW"/>
</dbReference>
<dbReference type="EC" id="4.4.1.20" evidence="15"/>
<feature type="transmembrane region" description="Helical" evidence="21">
    <location>
        <begin position="125"/>
        <end position="145"/>
    </location>
</feature>
<comment type="subcellular location">
    <subcellularLocation>
        <location evidence="1">Mitochondrion outer membrane</location>
        <topology evidence="1">Multi-pass membrane protein</topology>
    </subcellularLocation>
</comment>
<dbReference type="Pfam" id="PF01124">
    <property type="entry name" value="MAPEG"/>
    <property type="match status" value="1"/>
</dbReference>
<evidence type="ECO:0000256" key="2">
    <source>
        <dbReference type="ARBA" id="ARBA00022679"/>
    </source>
</evidence>
<evidence type="ECO:0000256" key="6">
    <source>
        <dbReference type="ARBA" id="ARBA00023002"/>
    </source>
</evidence>
<comment type="pathway">
    <text evidence="13">Lipid metabolism; leukotriene C4 biosynthesis.</text>
</comment>
<dbReference type="InterPro" id="IPR023352">
    <property type="entry name" value="MAPEG-like_dom_sf"/>
</dbReference>
<protein>
    <recommendedName>
        <fullName evidence="18">Glutathione S-transferase 3, mitochondrial</fullName>
        <ecNumber evidence="15">4.4.1.20</ecNumber>
    </recommendedName>
    <alternativeName>
        <fullName evidence="19">Glutathione peroxidase MGST3</fullName>
    </alternativeName>
    <alternativeName>
        <fullName evidence="20">LTC4 synthase MGST3</fullName>
    </alternativeName>
</protein>
<evidence type="ECO:0000256" key="18">
    <source>
        <dbReference type="ARBA" id="ARBA00069748"/>
    </source>
</evidence>
<evidence type="ECO:0000256" key="8">
    <source>
        <dbReference type="ARBA" id="ARBA00023128"/>
    </source>
</evidence>
<evidence type="ECO:0000256" key="9">
    <source>
        <dbReference type="ARBA" id="ARBA00023136"/>
    </source>
</evidence>
<evidence type="ECO:0000256" key="20">
    <source>
        <dbReference type="ARBA" id="ARBA00076908"/>
    </source>
</evidence>
<keyword evidence="2" id="KW-0808">Transferase</keyword>
<dbReference type="GO" id="GO:0004364">
    <property type="term" value="F:glutathione transferase activity"/>
    <property type="evidence" value="ECO:0007669"/>
    <property type="project" value="TreeGrafter"/>
</dbReference>
<evidence type="ECO:0000256" key="19">
    <source>
        <dbReference type="ARBA" id="ARBA00075145"/>
    </source>
</evidence>
<organism evidence="22 23">
    <name type="scientific">Botryobasidium botryosum (strain FD-172 SS1)</name>
    <dbReference type="NCBI Taxonomy" id="930990"/>
    <lineage>
        <taxon>Eukaryota</taxon>
        <taxon>Fungi</taxon>
        <taxon>Dikarya</taxon>
        <taxon>Basidiomycota</taxon>
        <taxon>Agaricomycotina</taxon>
        <taxon>Agaricomycetes</taxon>
        <taxon>Cantharellales</taxon>
        <taxon>Botryobasidiaceae</taxon>
        <taxon>Botryobasidium</taxon>
    </lineage>
</organism>
<dbReference type="GO" id="GO:0004602">
    <property type="term" value="F:glutathione peroxidase activity"/>
    <property type="evidence" value="ECO:0007669"/>
    <property type="project" value="TreeGrafter"/>
</dbReference>
<keyword evidence="9 21" id="KW-0472">Membrane</keyword>
<keyword evidence="4" id="KW-1000">Mitochondrion outer membrane</keyword>
<dbReference type="InterPro" id="IPR050997">
    <property type="entry name" value="MAPEG"/>
</dbReference>
<evidence type="ECO:0000256" key="17">
    <source>
        <dbReference type="ARBA" id="ARBA00051411"/>
    </source>
</evidence>
<dbReference type="SUPFAM" id="SSF161084">
    <property type="entry name" value="MAPEG domain-like"/>
    <property type="match status" value="1"/>
</dbReference>
<evidence type="ECO:0000256" key="12">
    <source>
        <dbReference type="ARBA" id="ARBA00023288"/>
    </source>
</evidence>
<feature type="transmembrane region" description="Helical" evidence="21">
    <location>
        <begin position="12"/>
        <end position="32"/>
    </location>
</feature>
<dbReference type="PANTHER" id="PTHR10250">
    <property type="entry name" value="MICROSOMAL GLUTATHIONE S-TRANSFERASE"/>
    <property type="match status" value="1"/>
</dbReference>
<gene>
    <name evidence="22" type="ORF">BOTBODRAFT_59094</name>
</gene>
<dbReference type="GO" id="GO:0004464">
    <property type="term" value="F:leukotriene-C4 synthase activity"/>
    <property type="evidence" value="ECO:0007669"/>
    <property type="project" value="UniProtKB-EC"/>
</dbReference>
<sequence length="149" mass="16168">MSLTLAVPENYAYVLLAVSTIPWLNVFQAFTVGRARKRAGIAYPQAYAEKQQAAASPDAMRFNCAQRAHAHTLEWVSQIIFSTLLAGLRYPILAASLGGLWVVGRVAFTLGYATGDPAKRHRGGFHIVAALGLCGTATWTAISMFREII</sequence>
<keyword evidence="5 21" id="KW-1133">Transmembrane helix</keyword>
<dbReference type="AlphaFoldDB" id="A0A067MBD0"/>
<dbReference type="PANTHER" id="PTHR10250:SF26">
    <property type="entry name" value="GLUTATHIONE S-TRANSFERASE 3, MITOCHONDRIAL"/>
    <property type="match status" value="1"/>
</dbReference>
<keyword evidence="6" id="KW-0560">Oxidoreductase</keyword>
<evidence type="ECO:0000256" key="7">
    <source>
        <dbReference type="ARBA" id="ARBA00023098"/>
    </source>
</evidence>
<keyword evidence="10" id="KW-0564">Palmitate</keyword>
<dbReference type="FunFam" id="1.20.120.550:FF:000004">
    <property type="entry name" value="Microsomal glutathione S-transferase 3"/>
    <property type="match status" value="1"/>
</dbReference>
<dbReference type="Proteomes" id="UP000027195">
    <property type="component" value="Unassembled WGS sequence"/>
</dbReference>
<evidence type="ECO:0000256" key="11">
    <source>
        <dbReference type="ARBA" id="ARBA00023239"/>
    </source>
</evidence>
<evidence type="ECO:0000313" key="23">
    <source>
        <dbReference type="Proteomes" id="UP000027195"/>
    </source>
</evidence>
<dbReference type="InterPro" id="IPR001129">
    <property type="entry name" value="Membr-assoc_MAPEG"/>
</dbReference>
<evidence type="ECO:0000256" key="21">
    <source>
        <dbReference type="SAM" id="Phobius"/>
    </source>
</evidence>
<name>A0A067MBD0_BOTB1</name>
<evidence type="ECO:0000256" key="10">
    <source>
        <dbReference type="ARBA" id="ARBA00023139"/>
    </source>
</evidence>
<keyword evidence="7" id="KW-0443">Lipid metabolism</keyword>
<dbReference type="STRING" id="930990.A0A067MBD0"/>
<evidence type="ECO:0000256" key="13">
    <source>
        <dbReference type="ARBA" id="ARBA00037884"/>
    </source>
</evidence>
<dbReference type="EMBL" id="KL198085">
    <property type="protein sequence ID" value="KDQ08886.1"/>
    <property type="molecule type" value="Genomic_DNA"/>
</dbReference>
<evidence type="ECO:0000256" key="3">
    <source>
        <dbReference type="ARBA" id="ARBA00022692"/>
    </source>
</evidence>
<evidence type="ECO:0000256" key="15">
    <source>
        <dbReference type="ARBA" id="ARBA00039056"/>
    </source>
</evidence>
<proteinExistence type="predicted"/>
<keyword evidence="3 21" id="KW-0812">Transmembrane</keyword>
<comment type="catalytic activity">
    <reaction evidence="16">
        <text>leukotriene C4 = leukotriene A4 + glutathione</text>
        <dbReference type="Rhea" id="RHEA:17617"/>
        <dbReference type="ChEBI" id="CHEBI:57463"/>
        <dbReference type="ChEBI" id="CHEBI:57925"/>
        <dbReference type="ChEBI" id="CHEBI:57973"/>
        <dbReference type="EC" id="4.4.1.20"/>
    </reaction>
    <physiologicalReaction direction="right-to-left" evidence="16">
        <dbReference type="Rhea" id="RHEA:17619"/>
    </physiologicalReaction>
</comment>
<evidence type="ECO:0000256" key="1">
    <source>
        <dbReference type="ARBA" id="ARBA00004374"/>
    </source>
</evidence>
<feature type="transmembrane region" description="Helical" evidence="21">
    <location>
        <begin position="92"/>
        <end position="113"/>
    </location>
</feature>
<dbReference type="Gene3D" id="1.20.120.550">
    <property type="entry name" value="Membrane associated eicosanoid/glutathione metabolism-like domain"/>
    <property type="match status" value="1"/>
</dbReference>
<comment type="pathway">
    <text evidence="14">Lipid metabolism; arachidonate metabolism.</text>
</comment>
<reference evidence="23" key="1">
    <citation type="journal article" date="2014" name="Proc. Natl. Acad. Sci. U.S.A.">
        <title>Extensive sampling of basidiomycete genomes demonstrates inadequacy of the white-rot/brown-rot paradigm for wood decay fungi.</title>
        <authorList>
            <person name="Riley R."/>
            <person name="Salamov A.A."/>
            <person name="Brown D.W."/>
            <person name="Nagy L.G."/>
            <person name="Floudas D."/>
            <person name="Held B.W."/>
            <person name="Levasseur A."/>
            <person name="Lombard V."/>
            <person name="Morin E."/>
            <person name="Otillar R."/>
            <person name="Lindquist E.A."/>
            <person name="Sun H."/>
            <person name="LaButti K.M."/>
            <person name="Schmutz J."/>
            <person name="Jabbour D."/>
            <person name="Luo H."/>
            <person name="Baker S.E."/>
            <person name="Pisabarro A.G."/>
            <person name="Walton J.D."/>
            <person name="Blanchette R.A."/>
            <person name="Henrissat B."/>
            <person name="Martin F."/>
            <person name="Cullen D."/>
            <person name="Hibbett D.S."/>
            <person name="Grigoriev I.V."/>
        </authorList>
    </citation>
    <scope>NUCLEOTIDE SEQUENCE [LARGE SCALE GENOMIC DNA]</scope>
    <source>
        <strain evidence="23">FD-172 SS1</strain>
    </source>
</reference>
<keyword evidence="23" id="KW-1185">Reference proteome</keyword>
<keyword evidence="11" id="KW-0456">Lyase</keyword>
<evidence type="ECO:0000256" key="14">
    <source>
        <dbReference type="ARBA" id="ARBA00037916"/>
    </source>
</evidence>
<dbReference type="GO" id="GO:0005783">
    <property type="term" value="C:endoplasmic reticulum"/>
    <property type="evidence" value="ECO:0007669"/>
    <property type="project" value="TreeGrafter"/>
</dbReference>
<comment type="catalytic activity">
    <reaction evidence="17">
        <text>15-deoxy-Delta(12,14)-prostaglandin J2 + glutathione = 15-deoxy-Delta(12,14)-prostaglandin J2-S-(R)-glutathione</text>
        <dbReference type="Rhea" id="RHEA:75963"/>
        <dbReference type="ChEBI" id="CHEBI:57925"/>
        <dbReference type="ChEBI" id="CHEBI:85236"/>
        <dbReference type="ChEBI" id="CHEBI:194498"/>
    </reaction>
    <physiologicalReaction direction="left-to-right" evidence="17">
        <dbReference type="Rhea" id="RHEA:75964"/>
    </physiologicalReaction>
</comment>